<reference evidence="1" key="1">
    <citation type="submission" date="2024-05" db="EMBL/GenBank/DDBJ databases">
        <title>Planctomycetes of the genus Singulisphaera possess chitinolytic capabilities.</title>
        <authorList>
            <person name="Ivanova A."/>
        </authorList>
    </citation>
    <scope>NUCLEOTIDE SEQUENCE</scope>
    <source>
        <strain evidence="1">Ch08T</strain>
    </source>
</reference>
<dbReference type="AlphaFoldDB" id="A0AAU7CN23"/>
<sequence length="146" mass="15495">MRLTVKEMMVIVAVIAGTLWLVDSTGVAVGDGGYHLAVRVRSASGSSIRAVTCEAFGSDNDAKESLERLIPPGSSSWAASADPFTGKELSVNVPVSTRSTGLGRIVSDFQFRSLLVIVTYGDGRRIGKVVTIPHRDVTQSVSVEFP</sequence>
<organism evidence="1">
    <name type="scientific">Singulisphaera sp. Ch08</name>
    <dbReference type="NCBI Taxonomy" id="3120278"/>
    <lineage>
        <taxon>Bacteria</taxon>
        <taxon>Pseudomonadati</taxon>
        <taxon>Planctomycetota</taxon>
        <taxon>Planctomycetia</taxon>
        <taxon>Isosphaerales</taxon>
        <taxon>Isosphaeraceae</taxon>
        <taxon>Singulisphaera</taxon>
    </lineage>
</organism>
<accession>A0AAU7CN23</accession>
<dbReference type="RefSeq" id="WP_406698882.1">
    <property type="nucleotide sequence ID" value="NZ_CP155447.1"/>
</dbReference>
<dbReference type="EMBL" id="CP155447">
    <property type="protein sequence ID" value="XBH06031.1"/>
    <property type="molecule type" value="Genomic_DNA"/>
</dbReference>
<protein>
    <submittedName>
        <fullName evidence="1">Uncharacterized protein</fullName>
    </submittedName>
</protein>
<gene>
    <name evidence="1" type="ORF">V5E97_08350</name>
</gene>
<name>A0AAU7CN23_9BACT</name>
<evidence type="ECO:0000313" key="1">
    <source>
        <dbReference type="EMBL" id="XBH06031.1"/>
    </source>
</evidence>
<proteinExistence type="predicted"/>